<feature type="transmembrane region" description="Helical" evidence="1">
    <location>
        <begin position="119"/>
        <end position="137"/>
    </location>
</feature>
<evidence type="ECO:0000256" key="1">
    <source>
        <dbReference type="SAM" id="Phobius"/>
    </source>
</evidence>
<dbReference type="InterPro" id="IPR005240">
    <property type="entry name" value="DUF389"/>
</dbReference>
<dbReference type="PANTHER" id="PTHR20992:SF9">
    <property type="entry name" value="AT15442P-RELATED"/>
    <property type="match status" value="1"/>
</dbReference>
<keyword evidence="1" id="KW-1133">Transmembrane helix</keyword>
<evidence type="ECO:0000313" key="2">
    <source>
        <dbReference type="EMBL" id="KRL92969.1"/>
    </source>
</evidence>
<gene>
    <name evidence="2" type="ORF">FC21_GL000070</name>
</gene>
<name>A0A0R1UI17_9LACO</name>
<dbReference type="PATRIC" id="fig|1423742.4.peg.79"/>
<dbReference type="Pfam" id="PF04087">
    <property type="entry name" value="DUF389"/>
    <property type="match status" value="1"/>
</dbReference>
<dbReference type="AlphaFoldDB" id="A0A0R1UI17"/>
<sequence length="421" mass="46254">MDETKQYRYHEFVAQITADSQLQLMDLVILTCAIGIASVGLNMNSVATIIGAMLISPLMGPILGLGVGIVASRRPLFVKAGATLLIEVAISLLASAIYFKLTPITTGGSEILNRTAPTLWDMLIAIFGGTAGVIGATKCQANNIVPGVAIATALMPPLCTAGYGLSQGNWSYFGGALYLFLINSFFIMLTAIIGVKLIYRRETRGIERRPVMRILTILLIILGGIPSAITTKQVVQATVAQRNIQALIDDKIKHGTIIAQSVDLKAKQIRLSVAQVNLNQDQIQQIMAARRQYHLQAYDLEIIQVADLNELTSRDYNRYLNNLINDNRKDYQAQQELNVTKKLAKIRRIAKTELDDRLVKISVQSNYDVLGKGSVRQSYDVEIVVNSPVSDDDQAQLTTKIKQTLPQVDQVKFVPDNQSVN</sequence>
<dbReference type="PANTHER" id="PTHR20992">
    <property type="entry name" value="AT15442P-RELATED"/>
    <property type="match status" value="1"/>
</dbReference>
<feature type="transmembrane region" description="Helical" evidence="1">
    <location>
        <begin position="177"/>
        <end position="199"/>
    </location>
</feature>
<reference evidence="2 3" key="1">
    <citation type="journal article" date="2015" name="Genome Announc.">
        <title>Expanding the biotechnology potential of lactobacilli through comparative genomics of 213 strains and associated genera.</title>
        <authorList>
            <person name="Sun Z."/>
            <person name="Harris H.M."/>
            <person name="McCann A."/>
            <person name="Guo C."/>
            <person name="Argimon S."/>
            <person name="Zhang W."/>
            <person name="Yang X."/>
            <person name="Jeffery I.B."/>
            <person name="Cooney J.C."/>
            <person name="Kagawa T.F."/>
            <person name="Liu W."/>
            <person name="Song Y."/>
            <person name="Salvetti E."/>
            <person name="Wrobel A."/>
            <person name="Rasinkangas P."/>
            <person name="Parkhill J."/>
            <person name="Rea M.C."/>
            <person name="O'Sullivan O."/>
            <person name="Ritari J."/>
            <person name="Douillard F.P."/>
            <person name="Paul Ross R."/>
            <person name="Yang R."/>
            <person name="Briner A.E."/>
            <person name="Felis G.E."/>
            <person name="de Vos W.M."/>
            <person name="Barrangou R."/>
            <person name="Klaenhammer T.R."/>
            <person name="Caufield P.W."/>
            <person name="Cui Y."/>
            <person name="Zhang H."/>
            <person name="O'Toole P.W."/>
        </authorList>
    </citation>
    <scope>NUCLEOTIDE SEQUENCE [LARGE SCALE GENOMIC DNA]</scope>
    <source>
        <strain evidence="2 3">DSM 18793</strain>
    </source>
</reference>
<feature type="transmembrane region" description="Helical" evidence="1">
    <location>
        <begin position="49"/>
        <end position="70"/>
    </location>
</feature>
<keyword evidence="1" id="KW-0472">Membrane</keyword>
<keyword evidence="3" id="KW-1185">Reference proteome</keyword>
<proteinExistence type="predicted"/>
<dbReference type="STRING" id="417373.GCA_001570685_00771"/>
<dbReference type="EMBL" id="AZGC01000049">
    <property type="protein sequence ID" value="KRL92969.1"/>
    <property type="molecule type" value="Genomic_DNA"/>
</dbReference>
<dbReference type="RefSeq" id="WP_056995728.1">
    <property type="nucleotide sequence ID" value="NZ_AZGC01000049.1"/>
</dbReference>
<protein>
    <recommendedName>
        <fullName evidence="4">Integral membrane protein</fullName>
    </recommendedName>
</protein>
<feature type="transmembrane region" description="Helical" evidence="1">
    <location>
        <begin position="24"/>
        <end position="43"/>
    </location>
</feature>
<evidence type="ECO:0000313" key="3">
    <source>
        <dbReference type="Proteomes" id="UP000051084"/>
    </source>
</evidence>
<organism evidence="2 3">
    <name type="scientific">Limosilactobacillus equigenerosi DSM 18793 = JCM 14505</name>
    <dbReference type="NCBI Taxonomy" id="1423742"/>
    <lineage>
        <taxon>Bacteria</taxon>
        <taxon>Bacillati</taxon>
        <taxon>Bacillota</taxon>
        <taxon>Bacilli</taxon>
        <taxon>Lactobacillales</taxon>
        <taxon>Lactobacillaceae</taxon>
        <taxon>Limosilactobacillus</taxon>
    </lineage>
</organism>
<evidence type="ECO:0008006" key="4">
    <source>
        <dbReference type="Google" id="ProtNLM"/>
    </source>
</evidence>
<dbReference type="Proteomes" id="UP000051084">
    <property type="component" value="Unassembled WGS sequence"/>
</dbReference>
<keyword evidence="1" id="KW-0812">Transmembrane</keyword>
<feature type="transmembrane region" description="Helical" evidence="1">
    <location>
        <begin position="211"/>
        <end position="229"/>
    </location>
</feature>
<dbReference type="OrthoDB" id="9790659at2"/>
<accession>A0A0R1UI17</accession>
<comment type="caution">
    <text evidence="2">The sequence shown here is derived from an EMBL/GenBank/DDBJ whole genome shotgun (WGS) entry which is preliminary data.</text>
</comment>
<feature type="transmembrane region" description="Helical" evidence="1">
    <location>
        <begin position="77"/>
        <end position="99"/>
    </location>
</feature>
<feature type="transmembrane region" description="Helical" evidence="1">
    <location>
        <begin position="144"/>
        <end position="165"/>
    </location>
</feature>